<dbReference type="RefSeq" id="WP_201917272.1">
    <property type="nucleotide sequence ID" value="NZ_BAABAX010000023.1"/>
</dbReference>
<keyword evidence="2" id="KW-1185">Reference proteome</keyword>
<evidence type="ECO:0000313" key="2">
    <source>
        <dbReference type="Proteomes" id="UP000651057"/>
    </source>
</evidence>
<dbReference type="Proteomes" id="UP000651057">
    <property type="component" value="Unassembled WGS sequence"/>
</dbReference>
<dbReference type="EMBL" id="JAERQJ010000002">
    <property type="protein sequence ID" value="MBL0682835.1"/>
    <property type="molecule type" value="Genomic_DNA"/>
</dbReference>
<protein>
    <submittedName>
        <fullName evidence="1">Uncharacterized protein</fullName>
    </submittedName>
</protein>
<comment type="caution">
    <text evidence="1">The sequence shown here is derived from an EMBL/GenBank/DDBJ whole genome shotgun (WGS) entry which is preliminary data.</text>
</comment>
<proteinExistence type="predicted"/>
<dbReference type="AlphaFoldDB" id="A0A937A0L7"/>
<organism evidence="1 2">
    <name type="scientific">Aquimarina mytili</name>
    <dbReference type="NCBI Taxonomy" id="874423"/>
    <lineage>
        <taxon>Bacteria</taxon>
        <taxon>Pseudomonadati</taxon>
        <taxon>Bacteroidota</taxon>
        <taxon>Flavobacteriia</taxon>
        <taxon>Flavobacteriales</taxon>
        <taxon>Flavobacteriaceae</taxon>
        <taxon>Aquimarina</taxon>
    </lineage>
</organism>
<evidence type="ECO:0000313" key="1">
    <source>
        <dbReference type="EMBL" id="MBL0682835.1"/>
    </source>
</evidence>
<sequence length="101" mass="11414">MDSTLIDQLHNAINAKTMACDINEVIDIKPLINTCDKKDRLSLEHADFAPDPDDQDLYTDIKQASEVAYWKVKHPTEAKIIGLCWYTDGTIKLFKAIVLPP</sequence>
<gene>
    <name evidence="1" type="ORF">JJQ60_04850</name>
</gene>
<reference evidence="1" key="1">
    <citation type="submission" date="2021-01" db="EMBL/GenBank/DDBJ databases">
        <authorList>
            <person name="Zhong Y.L."/>
        </authorList>
    </citation>
    <scope>NUCLEOTIDE SEQUENCE</scope>
    <source>
        <strain evidence="1">KCTC 23302</strain>
    </source>
</reference>
<accession>A0A937A0L7</accession>
<name>A0A937A0L7_9FLAO</name>